<comment type="caution">
    <text evidence="1">The sequence shown here is derived from an EMBL/GenBank/DDBJ whole genome shotgun (WGS) entry which is preliminary data.</text>
</comment>
<evidence type="ECO:0000313" key="1">
    <source>
        <dbReference type="EMBL" id="REF01040.1"/>
    </source>
</evidence>
<dbReference type="InterPro" id="IPR046198">
    <property type="entry name" value="DUF6230"/>
</dbReference>
<name>A0A3D9SYK9_9ACTN</name>
<accession>A0A3D9SYK9</accession>
<dbReference type="RefSeq" id="WP_116026128.1">
    <property type="nucleotide sequence ID" value="NZ_QTTT01000001.1"/>
</dbReference>
<gene>
    <name evidence="1" type="ORF">DFJ69_6638</name>
</gene>
<dbReference type="OrthoDB" id="3686197at2"/>
<evidence type="ECO:0000313" key="2">
    <source>
        <dbReference type="Proteomes" id="UP000256661"/>
    </source>
</evidence>
<sequence>MEEAIKTDQTEEAATTGRTRWGRFGAVTVPAAGVVVGLGIALSQGLLAASFATTNQPFEIESTALTNGNGFGAIMDQVGTGSNGDKAVARAGFTSANLNALCAAANQSILGVDWTLQINSSNPAIAAQNLVLDGEAVQGDATMSNVAMGKSADLVTSTPGGAAGNFGLTAGDGVTLNQLHAKAYAATIAGTLTLPGLRLSVATGKNPCTLVP</sequence>
<dbReference type="EMBL" id="QTTT01000001">
    <property type="protein sequence ID" value="REF01040.1"/>
    <property type="molecule type" value="Genomic_DNA"/>
</dbReference>
<evidence type="ECO:0008006" key="3">
    <source>
        <dbReference type="Google" id="ProtNLM"/>
    </source>
</evidence>
<dbReference type="Proteomes" id="UP000256661">
    <property type="component" value="Unassembled WGS sequence"/>
</dbReference>
<dbReference type="Pfam" id="PF19741">
    <property type="entry name" value="DUF6230"/>
    <property type="match status" value="1"/>
</dbReference>
<dbReference type="AlphaFoldDB" id="A0A3D9SYK9"/>
<protein>
    <recommendedName>
        <fullName evidence="3">Cholesterol esterase</fullName>
    </recommendedName>
</protein>
<keyword evidence="2" id="KW-1185">Reference proteome</keyword>
<organism evidence="1 2">
    <name type="scientific">Thermomonospora umbrina</name>
    <dbReference type="NCBI Taxonomy" id="111806"/>
    <lineage>
        <taxon>Bacteria</taxon>
        <taxon>Bacillati</taxon>
        <taxon>Actinomycetota</taxon>
        <taxon>Actinomycetes</taxon>
        <taxon>Streptosporangiales</taxon>
        <taxon>Thermomonosporaceae</taxon>
        <taxon>Thermomonospora</taxon>
    </lineage>
</organism>
<reference evidence="1 2" key="1">
    <citation type="submission" date="2018-08" db="EMBL/GenBank/DDBJ databases">
        <title>Sequencing the genomes of 1000 actinobacteria strains.</title>
        <authorList>
            <person name="Klenk H.-P."/>
        </authorList>
    </citation>
    <scope>NUCLEOTIDE SEQUENCE [LARGE SCALE GENOMIC DNA]</scope>
    <source>
        <strain evidence="1 2">DSM 43927</strain>
    </source>
</reference>
<proteinExistence type="predicted"/>